<dbReference type="EMBL" id="QOIN01000070">
    <property type="protein sequence ID" value="RCG14421.1"/>
    <property type="molecule type" value="Genomic_DNA"/>
</dbReference>
<dbReference type="InterPro" id="IPR036890">
    <property type="entry name" value="HATPase_C_sf"/>
</dbReference>
<dbReference type="Proteomes" id="UP000252914">
    <property type="component" value="Unassembled WGS sequence"/>
</dbReference>
<dbReference type="InterPro" id="IPR003594">
    <property type="entry name" value="HATPase_dom"/>
</dbReference>
<organism evidence="4 5">
    <name type="scientific">Streptomyces diacarni</name>
    <dbReference type="NCBI Taxonomy" id="2800381"/>
    <lineage>
        <taxon>Bacteria</taxon>
        <taxon>Bacillati</taxon>
        <taxon>Actinomycetota</taxon>
        <taxon>Actinomycetes</taxon>
        <taxon>Kitasatosporales</taxon>
        <taxon>Streptomycetaceae</taxon>
        <taxon>Streptomyces</taxon>
    </lineage>
</organism>
<gene>
    <name evidence="4" type="ORF">DTL70_31450</name>
</gene>
<keyword evidence="4" id="KW-0547">Nucleotide-binding</keyword>
<evidence type="ECO:0000313" key="5">
    <source>
        <dbReference type="Proteomes" id="UP000252914"/>
    </source>
</evidence>
<dbReference type="PANTHER" id="PTHR35526">
    <property type="entry name" value="ANTI-SIGMA-F FACTOR RSBW-RELATED"/>
    <property type="match status" value="1"/>
</dbReference>
<keyword evidence="1" id="KW-0723">Serine/threonine-protein kinase</keyword>
<feature type="domain" description="Histidine kinase/HSP90-like ATPase" evidence="3">
    <location>
        <begin position="24"/>
        <end position="154"/>
    </location>
</feature>
<dbReference type="RefSeq" id="WP_114025428.1">
    <property type="nucleotide sequence ID" value="NZ_QOIN01000070.1"/>
</dbReference>
<evidence type="ECO:0000256" key="2">
    <source>
        <dbReference type="SAM" id="MobiDB-lite"/>
    </source>
</evidence>
<evidence type="ECO:0000259" key="3">
    <source>
        <dbReference type="Pfam" id="PF13581"/>
    </source>
</evidence>
<keyword evidence="1" id="KW-0808">Transferase</keyword>
<comment type="caution">
    <text evidence="4">The sequence shown here is derived from an EMBL/GenBank/DDBJ whole genome shotgun (WGS) entry which is preliminary data.</text>
</comment>
<dbReference type="GO" id="GO:0005524">
    <property type="term" value="F:ATP binding"/>
    <property type="evidence" value="ECO:0007669"/>
    <property type="project" value="UniProtKB-KW"/>
</dbReference>
<dbReference type="PANTHER" id="PTHR35526:SF3">
    <property type="entry name" value="ANTI-SIGMA-F FACTOR RSBW"/>
    <property type="match status" value="1"/>
</dbReference>
<evidence type="ECO:0000313" key="4">
    <source>
        <dbReference type="EMBL" id="RCG14421.1"/>
    </source>
</evidence>
<dbReference type="InterPro" id="IPR050267">
    <property type="entry name" value="Anti-sigma-factor_SerPK"/>
</dbReference>
<dbReference type="AlphaFoldDB" id="A0A367E8S7"/>
<dbReference type="GO" id="GO:0004674">
    <property type="term" value="F:protein serine/threonine kinase activity"/>
    <property type="evidence" value="ECO:0007669"/>
    <property type="project" value="UniProtKB-KW"/>
</dbReference>
<accession>A0A367E8S7</accession>
<protein>
    <submittedName>
        <fullName evidence="4">ATP-binding protein</fullName>
    </submittedName>
</protein>
<dbReference type="SUPFAM" id="SSF55874">
    <property type="entry name" value="ATPase domain of HSP90 chaperone/DNA topoisomerase II/histidine kinase"/>
    <property type="match status" value="1"/>
</dbReference>
<reference evidence="4 5" key="1">
    <citation type="submission" date="2018-06" db="EMBL/GenBank/DDBJ databases">
        <title>Streptomyces reniochalinae sp. nov. and Streptomyces diacarnus sp. nov. from marine sponges.</title>
        <authorList>
            <person name="Li L."/>
        </authorList>
    </citation>
    <scope>NUCLEOTIDE SEQUENCE [LARGE SCALE GENOMIC DNA]</scope>
    <source>
        <strain evidence="4 5">LHW51701</strain>
    </source>
</reference>
<keyword evidence="1" id="KW-0418">Kinase</keyword>
<feature type="compositionally biased region" description="Low complexity" evidence="2">
    <location>
        <begin position="199"/>
        <end position="217"/>
    </location>
</feature>
<dbReference type="Pfam" id="PF13581">
    <property type="entry name" value="HATPase_c_2"/>
    <property type="match status" value="1"/>
</dbReference>
<keyword evidence="5" id="KW-1185">Reference proteome</keyword>
<name>A0A367E8S7_9ACTN</name>
<proteinExistence type="predicted"/>
<dbReference type="CDD" id="cd16936">
    <property type="entry name" value="HATPase_RsbW-like"/>
    <property type="match status" value="1"/>
</dbReference>
<sequence length="217" mass="22727">MISPSSSTTEHTTPAPGRHCAVEFQALPSRIGEVRGIVSAQLYHWGLETLVDTASLGLTELLTNVLKHAACDEAVGENPAPAGKHCTVELSFVWNRLTVSVRDHDPRLPHAARGAGARREELSTHGRGLALVAAISESWGVRTQHDGSGKTVWFALPAPSRKAAPRRRSSTGTEGAGKSSESGPHAARAAAPVERRPHTSPAAAVPTPAEAETAPTG</sequence>
<keyword evidence="4" id="KW-0067">ATP-binding</keyword>
<evidence type="ECO:0000256" key="1">
    <source>
        <dbReference type="ARBA" id="ARBA00022527"/>
    </source>
</evidence>
<feature type="region of interest" description="Disordered" evidence="2">
    <location>
        <begin position="144"/>
        <end position="217"/>
    </location>
</feature>
<dbReference type="Gene3D" id="3.30.565.10">
    <property type="entry name" value="Histidine kinase-like ATPase, C-terminal domain"/>
    <property type="match status" value="1"/>
</dbReference>